<proteinExistence type="predicted"/>
<evidence type="ECO:0000259" key="4">
    <source>
        <dbReference type="PROSITE" id="PS01124"/>
    </source>
</evidence>
<dbReference type="AlphaFoldDB" id="A0A1H0IEJ3"/>
<dbReference type="SMART" id="SM00342">
    <property type="entry name" value="HTH_ARAC"/>
    <property type="match status" value="1"/>
</dbReference>
<reference evidence="6" key="1">
    <citation type="submission" date="2016-10" db="EMBL/GenBank/DDBJ databases">
        <authorList>
            <person name="Varghese N."/>
            <person name="Submissions S."/>
        </authorList>
    </citation>
    <scope>NUCLEOTIDE SEQUENCE [LARGE SCALE GENOMIC DNA]</scope>
    <source>
        <strain evidence="6">CGMCC 4.6609</strain>
    </source>
</reference>
<sequence>MRARIVLDVEQVVEVTDLDAANEVLNAAYGQMRLNRGIEHPHMWMSSRIHGQMRFDQLHGSIRLEVSVDPMQNYVFGHTGAGMVYYGSGGEDRYWLPGESFLTAPPDSRFIGAVFDPRLSTVTLPRPVVDEVADGVRFAGFRPLSPEAGAAWWSTCVHLRDEVLPLFGDHPLVSANATRLLVSATLAAFPNNSLGGPPPSDRRDAHPRTVRRAIAFVEANAANDITAADIARAARVSIRAVQLAFRRHLDMTPMAYLRRVRLSCAHADLRAANGTVTTIAARWGYARPSVFAAHYRAAYGVAPSKTLRSG</sequence>
<dbReference type="STRING" id="641025.SAMN05421507_10268"/>
<evidence type="ECO:0000313" key="6">
    <source>
        <dbReference type="Proteomes" id="UP000199691"/>
    </source>
</evidence>
<accession>A0A1H0IEJ3</accession>
<dbReference type="EMBL" id="FNIX01000002">
    <property type="protein sequence ID" value="SDO29710.1"/>
    <property type="molecule type" value="Genomic_DNA"/>
</dbReference>
<evidence type="ECO:0000256" key="3">
    <source>
        <dbReference type="ARBA" id="ARBA00023163"/>
    </source>
</evidence>
<keyword evidence="2" id="KW-0238">DNA-binding</keyword>
<dbReference type="GO" id="GO:0003700">
    <property type="term" value="F:DNA-binding transcription factor activity"/>
    <property type="evidence" value="ECO:0007669"/>
    <property type="project" value="InterPro"/>
</dbReference>
<name>A0A1H0IEJ3_9PSEU</name>
<dbReference type="PROSITE" id="PS00041">
    <property type="entry name" value="HTH_ARAC_FAMILY_1"/>
    <property type="match status" value="1"/>
</dbReference>
<evidence type="ECO:0000313" key="5">
    <source>
        <dbReference type="EMBL" id="SDO29710.1"/>
    </source>
</evidence>
<dbReference type="RefSeq" id="WP_245733271.1">
    <property type="nucleotide sequence ID" value="NZ_FNIX01000002.1"/>
</dbReference>
<dbReference type="InterPro" id="IPR018062">
    <property type="entry name" value="HTH_AraC-typ_CS"/>
</dbReference>
<gene>
    <name evidence="5" type="ORF">SAMN05421507_10268</name>
</gene>
<keyword evidence="3" id="KW-0804">Transcription</keyword>
<keyword evidence="6" id="KW-1185">Reference proteome</keyword>
<evidence type="ECO:0000256" key="1">
    <source>
        <dbReference type="ARBA" id="ARBA00023015"/>
    </source>
</evidence>
<dbReference type="Gene3D" id="1.10.10.60">
    <property type="entry name" value="Homeodomain-like"/>
    <property type="match status" value="1"/>
</dbReference>
<dbReference type="Pfam" id="PF12833">
    <property type="entry name" value="HTH_18"/>
    <property type="match status" value="1"/>
</dbReference>
<feature type="domain" description="HTH araC/xylS-type" evidence="4">
    <location>
        <begin position="211"/>
        <end position="309"/>
    </location>
</feature>
<protein>
    <submittedName>
        <fullName evidence="5">Helix-turn-helix domain-containing protein</fullName>
    </submittedName>
</protein>
<dbReference type="PANTHER" id="PTHR46796:SF12">
    <property type="entry name" value="HTH-TYPE DNA-BINDING TRANSCRIPTIONAL ACTIVATOR EUTR"/>
    <property type="match status" value="1"/>
</dbReference>
<dbReference type="InterPro" id="IPR009057">
    <property type="entry name" value="Homeodomain-like_sf"/>
</dbReference>
<dbReference type="PROSITE" id="PS01124">
    <property type="entry name" value="HTH_ARAC_FAMILY_2"/>
    <property type="match status" value="1"/>
</dbReference>
<dbReference type="PANTHER" id="PTHR46796">
    <property type="entry name" value="HTH-TYPE TRANSCRIPTIONAL ACTIVATOR RHAS-RELATED"/>
    <property type="match status" value="1"/>
</dbReference>
<dbReference type="InterPro" id="IPR050204">
    <property type="entry name" value="AraC_XylS_family_regulators"/>
</dbReference>
<dbReference type="InterPro" id="IPR018060">
    <property type="entry name" value="HTH_AraC"/>
</dbReference>
<dbReference type="SUPFAM" id="SSF46689">
    <property type="entry name" value="Homeodomain-like"/>
    <property type="match status" value="2"/>
</dbReference>
<keyword evidence="1" id="KW-0805">Transcription regulation</keyword>
<organism evidence="5 6">
    <name type="scientific">Lentzea jiangxiensis</name>
    <dbReference type="NCBI Taxonomy" id="641025"/>
    <lineage>
        <taxon>Bacteria</taxon>
        <taxon>Bacillati</taxon>
        <taxon>Actinomycetota</taxon>
        <taxon>Actinomycetes</taxon>
        <taxon>Pseudonocardiales</taxon>
        <taxon>Pseudonocardiaceae</taxon>
        <taxon>Lentzea</taxon>
    </lineage>
</organism>
<dbReference type="GO" id="GO:0043565">
    <property type="term" value="F:sequence-specific DNA binding"/>
    <property type="evidence" value="ECO:0007669"/>
    <property type="project" value="InterPro"/>
</dbReference>
<dbReference type="Proteomes" id="UP000199691">
    <property type="component" value="Unassembled WGS sequence"/>
</dbReference>
<evidence type="ECO:0000256" key="2">
    <source>
        <dbReference type="ARBA" id="ARBA00023125"/>
    </source>
</evidence>